<evidence type="ECO:0000256" key="3">
    <source>
        <dbReference type="ARBA" id="ARBA00022989"/>
    </source>
</evidence>
<dbReference type="KEGG" id="tet:TTHERM_00399270"/>
<evidence type="ECO:0000313" key="8">
    <source>
        <dbReference type="EMBL" id="EAR93755.2"/>
    </source>
</evidence>
<comment type="subcellular location">
    <subcellularLocation>
        <location evidence="1">Membrane</location>
        <topology evidence="1">Multi-pass membrane protein</topology>
    </subcellularLocation>
</comment>
<feature type="transmembrane region" description="Helical" evidence="6">
    <location>
        <begin position="367"/>
        <end position="384"/>
    </location>
</feature>
<dbReference type="InterPro" id="IPR013057">
    <property type="entry name" value="AA_transpt_TM"/>
</dbReference>
<reference evidence="9" key="1">
    <citation type="journal article" date="2006" name="PLoS Biol.">
        <title>Macronuclear genome sequence of the ciliate Tetrahymena thermophila, a model eukaryote.</title>
        <authorList>
            <person name="Eisen J.A."/>
            <person name="Coyne R.S."/>
            <person name="Wu M."/>
            <person name="Wu D."/>
            <person name="Thiagarajan M."/>
            <person name="Wortman J.R."/>
            <person name="Badger J.H."/>
            <person name="Ren Q."/>
            <person name="Amedeo P."/>
            <person name="Jones K.M."/>
            <person name="Tallon L.J."/>
            <person name="Delcher A.L."/>
            <person name="Salzberg S.L."/>
            <person name="Silva J.C."/>
            <person name="Haas B.J."/>
            <person name="Majoros W.H."/>
            <person name="Farzad M."/>
            <person name="Carlton J.M."/>
            <person name="Smith R.K. Jr."/>
            <person name="Garg J."/>
            <person name="Pearlman R.E."/>
            <person name="Karrer K.M."/>
            <person name="Sun L."/>
            <person name="Manning G."/>
            <person name="Elde N.C."/>
            <person name="Turkewitz A.P."/>
            <person name="Asai D.J."/>
            <person name="Wilkes D.E."/>
            <person name="Wang Y."/>
            <person name="Cai H."/>
            <person name="Collins K."/>
            <person name="Stewart B.A."/>
            <person name="Lee S.R."/>
            <person name="Wilamowska K."/>
            <person name="Weinberg Z."/>
            <person name="Ruzzo W.L."/>
            <person name="Wloga D."/>
            <person name="Gaertig J."/>
            <person name="Frankel J."/>
            <person name="Tsao C.-C."/>
            <person name="Gorovsky M.A."/>
            <person name="Keeling P.J."/>
            <person name="Waller R.F."/>
            <person name="Patron N.J."/>
            <person name="Cherry J.M."/>
            <person name="Stover N.A."/>
            <person name="Krieger C.J."/>
            <person name="del Toro C."/>
            <person name="Ryder H.F."/>
            <person name="Williamson S.C."/>
            <person name="Barbeau R.A."/>
            <person name="Hamilton E.P."/>
            <person name="Orias E."/>
        </authorList>
    </citation>
    <scope>NUCLEOTIDE SEQUENCE [LARGE SCALE GENOMIC DNA]</scope>
    <source>
        <strain evidence="9">SB210</strain>
    </source>
</reference>
<dbReference type="AlphaFoldDB" id="I7M7H8"/>
<evidence type="ECO:0000259" key="7">
    <source>
        <dbReference type="Pfam" id="PF01490"/>
    </source>
</evidence>
<dbReference type="STRING" id="312017.I7M7H8"/>
<sequence>MMEKSPSIFQEDVQQARKSSDTTINSINQEFSQKQQNIQNLEVQNDKNQQVQKFSSKSEATINLFKGYIGSGILALPYAFQQSGYLLATIIFLMIALIVYRTMDLLFQVAEKYGKKGMTYEQLAQLFFGRKGMLCVKFFIIIFQFGCCISYIIFFLKFFEHVFEDENQTNKLHEFLYLCIALAIILPMNLINNISLFAKISFVANFFIICTLMAIIGYNIHLLIDSNTHSQNVRNETNLFDFSNLPLMIGVSIYSFESIGVIFSIKNTVEDDSVFKSIFKFTSILITILYVGFSILGAMAQGESLSEIILFSLPKRGDVAYFQITYAIALVMSYPLQLLPSLQIIESSRFIKSIIKPQEQNYKIKRFCFRTFVTIIISSFAFLIPRFAIFLNLIGAFAGTALQFVFPVIMYNYTFQHDISQKQKILNYFYLGIGIIGGLASTIFSIVDLCKSDD</sequence>
<dbReference type="Proteomes" id="UP000009168">
    <property type="component" value="Unassembled WGS sequence"/>
</dbReference>
<feature type="region of interest" description="Disordered" evidence="5">
    <location>
        <begin position="1"/>
        <end position="20"/>
    </location>
</feature>
<keyword evidence="3 6" id="KW-1133">Transmembrane helix</keyword>
<evidence type="ECO:0000256" key="1">
    <source>
        <dbReference type="ARBA" id="ARBA00004141"/>
    </source>
</evidence>
<dbReference type="Gene3D" id="1.20.1740.10">
    <property type="entry name" value="Amino acid/polyamine transporter I"/>
    <property type="match status" value="1"/>
</dbReference>
<feature type="transmembrane region" description="Helical" evidence="6">
    <location>
        <begin position="134"/>
        <end position="155"/>
    </location>
</feature>
<dbReference type="PANTHER" id="PTHR22950">
    <property type="entry name" value="AMINO ACID TRANSPORTER"/>
    <property type="match status" value="1"/>
</dbReference>
<keyword evidence="2 6" id="KW-0812">Transmembrane</keyword>
<dbReference type="eggNOG" id="KOG1304">
    <property type="taxonomic scope" value="Eukaryota"/>
</dbReference>
<dbReference type="FunCoup" id="I7M7H8">
    <property type="interactions" value="2"/>
</dbReference>
<dbReference type="RefSeq" id="XP_001014000.2">
    <property type="nucleotide sequence ID" value="XM_001014000.2"/>
</dbReference>
<dbReference type="InParanoid" id="I7M7H8"/>
<keyword evidence="4 6" id="KW-0472">Membrane</keyword>
<feature type="domain" description="Amino acid transporter transmembrane" evidence="7">
    <location>
        <begin position="56"/>
        <end position="446"/>
    </location>
</feature>
<dbReference type="GO" id="GO:0015179">
    <property type="term" value="F:L-amino acid transmembrane transporter activity"/>
    <property type="evidence" value="ECO:0007669"/>
    <property type="project" value="TreeGrafter"/>
</dbReference>
<organism evidence="8 9">
    <name type="scientific">Tetrahymena thermophila (strain SB210)</name>
    <dbReference type="NCBI Taxonomy" id="312017"/>
    <lineage>
        <taxon>Eukaryota</taxon>
        <taxon>Sar</taxon>
        <taxon>Alveolata</taxon>
        <taxon>Ciliophora</taxon>
        <taxon>Intramacronucleata</taxon>
        <taxon>Oligohymenophorea</taxon>
        <taxon>Hymenostomatida</taxon>
        <taxon>Tetrahymenina</taxon>
        <taxon>Tetrahymenidae</taxon>
        <taxon>Tetrahymena</taxon>
    </lineage>
</organism>
<evidence type="ECO:0000256" key="5">
    <source>
        <dbReference type="SAM" id="MobiDB-lite"/>
    </source>
</evidence>
<feature type="transmembrane region" description="Helical" evidence="6">
    <location>
        <begin position="277"/>
        <end position="300"/>
    </location>
</feature>
<evidence type="ECO:0000256" key="4">
    <source>
        <dbReference type="ARBA" id="ARBA00023136"/>
    </source>
</evidence>
<dbReference type="GeneID" id="7825102"/>
<evidence type="ECO:0000256" key="2">
    <source>
        <dbReference type="ARBA" id="ARBA00022692"/>
    </source>
</evidence>
<feature type="transmembrane region" description="Helical" evidence="6">
    <location>
        <begin position="425"/>
        <end position="447"/>
    </location>
</feature>
<feature type="transmembrane region" description="Helical" evidence="6">
    <location>
        <begin position="203"/>
        <end position="224"/>
    </location>
</feature>
<feature type="transmembrane region" description="Helical" evidence="6">
    <location>
        <begin position="244"/>
        <end position="265"/>
    </location>
</feature>
<feature type="transmembrane region" description="Helical" evidence="6">
    <location>
        <begin position="320"/>
        <end position="346"/>
    </location>
</feature>
<dbReference type="PANTHER" id="PTHR22950:SF666">
    <property type="entry name" value="VACUOLAR AMINO ACID TRANSPORTER 4"/>
    <property type="match status" value="1"/>
</dbReference>
<evidence type="ECO:0000256" key="6">
    <source>
        <dbReference type="SAM" id="Phobius"/>
    </source>
</evidence>
<accession>I7M7H8</accession>
<keyword evidence="9" id="KW-1185">Reference proteome</keyword>
<feature type="transmembrane region" description="Helical" evidence="6">
    <location>
        <begin position="86"/>
        <end position="107"/>
    </location>
</feature>
<protein>
    <submittedName>
        <fullName evidence="8">Transmembrane amino acid transporter protein</fullName>
    </submittedName>
</protein>
<evidence type="ECO:0000313" key="9">
    <source>
        <dbReference type="Proteomes" id="UP000009168"/>
    </source>
</evidence>
<dbReference type="EMBL" id="GG662719">
    <property type="protein sequence ID" value="EAR93755.2"/>
    <property type="molecule type" value="Genomic_DNA"/>
</dbReference>
<gene>
    <name evidence="8" type="ORF">TTHERM_00399270</name>
</gene>
<feature type="transmembrane region" description="Helical" evidence="6">
    <location>
        <begin position="390"/>
        <end position="413"/>
    </location>
</feature>
<dbReference type="GO" id="GO:0016020">
    <property type="term" value="C:membrane"/>
    <property type="evidence" value="ECO:0007669"/>
    <property type="project" value="UniProtKB-SubCell"/>
</dbReference>
<name>I7M7H8_TETTS</name>
<feature type="transmembrane region" description="Helical" evidence="6">
    <location>
        <begin position="175"/>
        <end position="191"/>
    </location>
</feature>
<dbReference type="OrthoDB" id="339469at2759"/>
<proteinExistence type="predicted"/>
<dbReference type="Pfam" id="PF01490">
    <property type="entry name" value="Aa_trans"/>
    <property type="match status" value="1"/>
</dbReference>